<dbReference type="EMBL" id="CAFB01000057">
    <property type="protein sequence ID" value="CCD30035.1"/>
    <property type="molecule type" value="Genomic_DNA"/>
</dbReference>
<dbReference type="GO" id="GO:0009037">
    <property type="term" value="F:tyrosine-based site-specific recombinase activity"/>
    <property type="evidence" value="ECO:0007669"/>
    <property type="project" value="UniProtKB-UniRule"/>
</dbReference>
<dbReference type="GO" id="GO:0051301">
    <property type="term" value="P:cell division"/>
    <property type="evidence" value="ECO:0007669"/>
    <property type="project" value="UniProtKB-KW"/>
</dbReference>
<dbReference type="InterPro" id="IPR010998">
    <property type="entry name" value="Integrase_recombinase_N"/>
</dbReference>
<dbReference type="InterPro" id="IPR011932">
    <property type="entry name" value="Recomb_XerD"/>
</dbReference>
<keyword evidence="4 11" id="KW-0963">Cytoplasm</keyword>
<dbReference type="PANTHER" id="PTHR30349:SF90">
    <property type="entry name" value="TYROSINE RECOMBINASE XERD"/>
    <property type="match status" value="1"/>
</dbReference>
<evidence type="ECO:0000256" key="3">
    <source>
        <dbReference type="ARBA" id="ARBA00015810"/>
    </source>
</evidence>
<sequence>MNKAGAMKPAFSDPSAPLTISLAAIDSFCDALWLEHGLAKNTLDAYRRDLRLFAAWLAHKHCLALDSTETAALRAYIAARSAGKASSSNRRLSVFRRYFGWALRERRIAVDPTLKIRAAKQPPRFPSHLSEAQVEALLRAPDIQSPLGLRDRTMIELMYASGLRVSELIGLKTVEISLNDGVVRILGKGAKERLAPFGEEARGWLERYLRDARPALLKARTSDALFITMRGAGMTRQQFWNVIKRYTRAAGVTAPLSPHTLRHAFATHLLNHGADLRAVQLLLGHTDISTTQIYTHIARERLTALHAKHHPRG</sequence>
<dbReference type="NCBIfam" id="NF001399">
    <property type="entry name" value="PRK00283.1"/>
    <property type="match status" value="1"/>
</dbReference>
<comment type="function">
    <text evidence="11">Site-specific tyrosine recombinase, which acts by catalyzing the cutting and rejoining of the recombining DNA molecules. The XerC-XerD complex is essential to convert dimers of the bacterial chromosome into monomers to permit their segregation at cell division. It also contributes to the segregational stability of plasmids.</text>
</comment>
<evidence type="ECO:0000313" key="15">
    <source>
        <dbReference type="Proteomes" id="UP000054051"/>
    </source>
</evidence>
<evidence type="ECO:0000256" key="8">
    <source>
        <dbReference type="ARBA" id="ARBA00023125"/>
    </source>
</evidence>
<feature type="active site" description="O-(3'-phospho-DNA)-tyrosine intermediate" evidence="11">
    <location>
        <position position="294"/>
    </location>
</feature>
<evidence type="ECO:0000256" key="4">
    <source>
        <dbReference type="ARBA" id="ARBA00022490"/>
    </source>
</evidence>
<feature type="active site" evidence="11">
    <location>
        <position position="188"/>
    </location>
</feature>
<gene>
    <name evidence="11 14" type="primary">xerD</name>
    <name evidence="14" type="ORF">CAGGBEG34_390007</name>
</gene>
<evidence type="ECO:0000256" key="2">
    <source>
        <dbReference type="ARBA" id="ARBA00010450"/>
    </source>
</evidence>
<dbReference type="STRING" id="1070319.CAGGBEG34_390007"/>
<feature type="active site" evidence="11">
    <location>
        <position position="285"/>
    </location>
</feature>
<evidence type="ECO:0000313" key="14">
    <source>
        <dbReference type="EMBL" id="CCD30035.1"/>
    </source>
</evidence>
<dbReference type="InterPro" id="IPR011010">
    <property type="entry name" value="DNA_brk_join_enz"/>
</dbReference>
<feature type="active site" evidence="11">
    <location>
        <position position="262"/>
    </location>
</feature>
<dbReference type="InterPro" id="IPR044068">
    <property type="entry name" value="CB"/>
</dbReference>
<evidence type="ECO:0000256" key="6">
    <source>
        <dbReference type="ARBA" id="ARBA00022829"/>
    </source>
</evidence>
<dbReference type="Gene3D" id="1.10.443.10">
    <property type="entry name" value="Intergrase catalytic core"/>
    <property type="match status" value="1"/>
</dbReference>
<name>G2JB82_9BURK</name>
<dbReference type="Proteomes" id="UP000054051">
    <property type="component" value="Unassembled WGS sequence"/>
</dbReference>
<dbReference type="NCBIfam" id="TIGR02225">
    <property type="entry name" value="recomb_XerD"/>
    <property type="match status" value="1"/>
</dbReference>
<feature type="domain" description="Core-binding (CB)" evidence="13">
    <location>
        <begin position="19"/>
        <end position="103"/>
    </location>
</feature>
<dbReference type="AlphaFoldDB" id="G2JB82"/>
<dbReference type="GO" id="GO:0007059">
    <property type="term" value="P:chromosome segregation"/>
    <property type="evidence" value="ECO:0007669"/>
    <property type="project" value="UniProtKB-UniRule"/>
</dbReference>
<keyword evidence="15" id="KW-1185">Reference proteome</keyword>
<dbReference type="Pfam" id="PF00589">
    <property type="entry name" value="Phage_integrase"/>
    <property type="match status" value="1"/>
</dbReference>
<dbReference type="InterPro" id="IPR002104">
    <property type="entry name" value="Integrase_catalytic"/>
</dbReference>
<comment type="subcellular location">
    <subcellularLocation>
        <location evidence="1 11">Cytoplasm</location>
    </subcellularLocation>
</comment>
<comment type="subunit">
    <text evidence="11">Forms a cyclic heterotetrameric complex composed of two molecules of XerC and two molecules of XerD.</text>
</comment>
<keyword evidence="7 11" id="KW-0229">DNA integration</keyword>
<keyword evidence="9 11" id="KW-0233">DNA recombination</keyword>
<evidence type="ECO:0000256" key="10">
    <source>
        <dbReference type="ARBA" id="ARBA00023306"/>
    </source>
</evidence>
<dbReference type="CDD" id="cd00798">
    <property type="entry name" value="INT_XerDC_C"/>
    <property type="match status" value="1"/>
</dbReference>
<dbReference type="PANTHER" id="PTHR30349">
    <property type="entry name" value="PHAGE INTEGRASE-RELATED"/>
    <property type="match status" value="1"/>
</dbReference>
<evidence type="ECO:0000256" key="9">
    <source>
        <dbReference type="ARBA" id="ARBA00023172"/>
    </source>
</evidence>
<feature type="active site" evidence="11">
    <location>
        <position position="164"/>
    </location>
</feature>
<accession>G2JB82</accession>
<protein>
    <recommendedName>
        <fullName evidence="3 11">Tyrosine recombinase XerD</fullName>
    </recommendedName>
</protein>
<evidence type="ECO:0000259" key="13">
    <source>
        <dbReference type="PROSITE" id="PS51900"/>
    </source>
</evidence>
<dbReference type="PROSITE" id="PS51900">
    <property type="entry name" value="CB"/>
    <property type="match status" value="1"/>
</dbReference>
<dbReference type="InterPro" id="IPR004107">
    <property type="entry name" value="Integrase_SAM-like_N"/>
</dbReference>
<reference evidence="14 15" key="1">
    <citation type="submission" date="2011-08" db="EMBL/GenBank/DDBJ databases">
        <title>The genome of the obligate endobacterium of an arbuscular mycorrhizal fungus reveals an interphylum network of nutritional interactions.</title>
        <authorList>
            <person name="Ghignone S."/>
            <person name="Salvioli A."/>
            <person name="Anca I."/>
            <person name="Lumini E."/>
            <person name="Ortu G."/>
            <person name="Petiti L."/>
            <person name="Cruveiller S."/>
            <person name="Bianciotto V."/>
            <person name="Piffanelli P."/>
            <person name="Lanfranco L."/>
            <person name="Bonfante P."/>
        </authorList>
    </citation>
    <scope>NUCLEOTIDE SEQUENCE [LARGE SCALE GENOMIC DNA]</scope>
    <source>
        <strain evidence="14 15">BEG34</strain>
    </source>
</reference>
<comment type="similarity">
    <text evidence="2 11">Belongs to the 'phage' integrase family. XerD subfamily.</text>
</comment>
<dbReference type="GO" id="GO:0003677">
    <property type="term" value="F:DNA binding"/>
    <property type="evidence" value="ECO:0007669"/>
    <property type="project" value="UniProtKB-UniRule"/>
</dbReference>
<dbReference type="SUPFAM" id="SSF47823">
    <property type="entry name" value="lambda integrase-like, N-terminal domain"/>
    <property type="match status" value="1"/>
</dbReference>
<keyword evidence="8 11" id="KW-0238">DNA-binding</keyword>
<keyword evidence="6 11" id="KW-0159">Chromosome partition</keyword>
<dbReference type="OrthoDB" id="9801717at2"/>
<comment type="caution">
    <text evidence="14">The sequence shown here is derived from an EMBL/GenBank/DDBJ whole genome shotgun (WGS) entry which is preliminary data.</text>
</comment>
<proteinExistence type="inferred from homology"/>
<dbReference type="GO" id="GO:0005737">
    <property type="term" value="C:cytoplasm"/>
    <property type="evidence" value="ECO:0007669"/>
    <property type="project" value="UniProtKB-SubCell"/>
</dbReference>
<keyword evidence="10 11" id="KW-0131">Cell cycle</keyword>
<dbReference type="HAMAP" id="MF_01807">
    <property type="entry name" value="Recomb_XerD"/>
    <property type="match status" value="1"/>
</dbReference>
<feature type="domain" description="Tyr recombinase" evidence="12">
    <location>
        <begin position="124"/>
        <end position="307"/>
    </location>
</feature>
<dbReference type="HAMAP" id="MF_01808">
    <property type="entry name" value="Recomb_XerC_XerD"/>
    <property type="match status" value="1"/>
</dbReference>
<dbReference type="eggNOG" id="COG4974">
    <property type="taxonomic scope" value="Bacteria"/>
</dbReference>
<keyword evidence="5 11" id="KW-0132">Cell division</keyword>
<evidence type="ECO:0000256" key="5">
    <source>
        <dbReference type="ARBA" id="ARBA00022618"/>
    </source>
</evidence>
<dbReference type="RefSeq" id="WP_006683117.1">
    <property type="nucleotide sequence ID" value="NZ_CAFB01000057.1"/>
</dbReference>
<feature type="active site" evidence="11">
    <location>
        <position position="259"/>
    </location>
</feature>
<dbReference type="InterPro" id="IPR023009">
    <property type="entry name" value="Tyrosine_recombinase_XerC/XerD"/>
</dbReference>
<evidence type="ECO:0000256" key="11">
    <source>
        <dbReference type="HAMAP-Rule" id="MF_01807"/>
    </source>
</evidence>
<dbReference type="Pfam" id="PF02899">
    <property type="entry name" value="Phage_int_SAM_1"/>
    <property type="match status" value="1"/>
</dbReference>
<evidence type="ECO:0000256" key="1">
    <source>
        <dbReference type="ARBA" id="ARBA00004496"/>
    </source>
</evidence>
<dbReference type="SUPFAM" id="SSF56349">
    <property type="entry name" value="DNA breaking-rejoining enzymes"/>
    <property type="match status" value="1"/>
</dbReference>
<dbReference type="Gene3D" id="1.10.150.130">
    <property type="match status" value="1"/>
</dbReference>
<evidence type="ECO:0000259" key="12">
    <source>
        <dbReference type="PROSITE" id="PS51898"/>
    </source>
</evidence>
<dbReference type="PROSITE" id="PS51898">
    <property type="entry name" value="TYR_RECOMBINASE"/>
    <property type="match status" value="1"/>
</dbReference>
<dbReference type="InterPro" id="IPR050090">
    <property type="entry name" value="Tyrosine_recombinase_XerCD"/>
</dbReference>
<organism evidence="14 15">
    <name type="scientific">Candidatus Glomeribacter gigasporarum BEG34</name>
    <dbReference type="NCBI Taxonomy" id="1070319"/>
    <lineage>
        <taxon>Bacteria</taxon>
        <taxon>Pseudomonadati</taxon>
        <taxon>Pseudomonadota</taxon>
        <taxon>Betaproteobacteria</taxon>
        <taxon>Burkholderiales</taxon>
        <taxon>Burkholderiaceae</taxon>
        <taxon>Candidatus Glomeribacter</taxon>
    </lineage>
</organism>
<dbReference type="InterPro" id="IPR013762">
    <property type="entry name" value="Integrase-like_cat_sf"/>
</dbReference>
<dbReference type="GO" id="GO:0006313">
    <property type="term" value="P:DNA transposition"/>
    <property type="evidence" value="ECO:0007669"/>
    <property type="project" value="UniProtKB-UniRule"/>
</dbReference>
<evidence type="ECO:0000256" key="7">
    <source>
        <dbReference type="ARBA" id="ARBA00022908"/>
    </source>
</evidence>